<dbReference type="Proteomes" id="UP000184485">
    <property type="component" value="Unassembled WGS sequence"/>
</dbReference>
<keyword evidence="2 5" id="KW-0808">Transferase</keyword>
<comment type="catalytic activity">
    <reaction evidence="1 5">
        <text>3'-dephospho-CoA + ATP = 2'-(5''-triphospho-alpha-D-ribosyl)-3'-dephospho-CoA + adenine</text>
        <dbReference type="Rhea" id="RHEA:15117"/>
        <dbReference type="ChEBI" id="CHEBI:16708"/>
        <dbReference type="ChEBI" id="CHEBI:30616"/>
        <dbReference type="ChEBI" id="CHEBI:57328"/>
        <dbReference type="ChEBI" id="CHEBI:61378"/>
        <dbReference type="EC" id="2.4.2.52"/>
    </reaction>
</comment>
<evidence type="ECO:0000256" key="2">
    <source>
        <dbReference type="ARBA" id="ARBA00022679"/>
    </source>
</evidence>
<dbReference type="NCBIfam" id="TIGR03132">
    <property type="entry name" value="malonate_mdcB"/>
    <property type="match status" value="1"/>
</dbReference>
<dbReference type="InterPro" id="IPR002736">
    <property type="entry name" value="CitG"/>
</dbReference>
<dbReference type="Gene3D" id="1.10.4200.10">
    <property type="entry name" value="Triphosphoribosyl-dephospho-CoA protein"/>
    <property type="match status" value="2"/>
</dbReference>
<dbReference type="PANTHER" id="PTHR30201:SF2">
    <property type="entry name" value="2-(5''-TRIPHOSPHORIBOSYL)-3'-DEPHOSPHOCOENZYME-A SYNTHASE"/>
    <property type="match status" value="1"/>
</dbReference>
<keyword evidence="4 5" id="KW-0067">ATP-binding</keyword>
<dbReference type="AlphaFoldDB" id="A0A1M5L475"/>
<dbReference type="Pfam" id="PF01874">
    <property type="entry name" value="CitG"/>
    <property type="match status" value="1"/>
</dbReference>
<evidence type="ECO:0000256" key="1">
    <source>
        <dbReference type="ARBA" id="ARBA00001210"/>
    </source>
</evidence>
<evidence type="ECO:0000256" key="3">
    <source>
        <dbReference type="ARBA" id="ARBA00022741"/>
    </source>
</evidence>
<dbReference type="EMBL" id="FQUP01000006">
    <property type="protein sequence ID" value="SHG59750.1"/>
    <property type="molecule type" value="Genomic_DNA"/>
</dbReference>
<evidence type="ECO:0000313" key="7">
    <source>
        <dbReference type="Proteomes" id="UP000184485"/>
    </source>
</evidence>
<proteinExistence type="inferred from homology"/>
<accession>A0A1M5L475</accession>
<comment type="similarity">
    <text evidence="5">Belongs to the CitG/MdcB family.</text>
</comment>
<dbReference type="GO" id="GO:0051191">
    <property type="term" value="P:prosthetic group biosynthetic process"/>
    <property type="evidence" value="ECO:0007669"/>
    <property type="project" value="TreeGrafter"/>
</dbReference>
<dbReference type="EC" id="2.4.2.52" evidence="5"/>
<keyword evidence="7" id="KW-1185">Reference proteome</keyword>
<evidence type="ECO:0000313" key="6">
    <source>
        <dbReference type="EMBL" id="SHG59750.1"/>
    </source>
</evidence>
<dbReference type="RefSeq" id="WP_073057668.1">
    <property type="nucleotide sequence ID" value="NZ_FQUP01000006.1"/>
</dbReference>
<dbReference type="GO" id="GO:0046917">
    <property type="term" value="F:triphosphoribosyl-dephospho-CoA synthase activity"/>
    <property type="evidence" value="ECO:0007669"/>
    <property type="project" value="UniProtKB-UniRule"/>
</dbReference>
<keyword evidence="3 5" id="KW-0547">Nucleotide-binding</keyword>
<name>A0A1M5L475_9HYPH</name>
<dbReference type="GO" id="GO:0005524">
    <property type="term" value="F:ATP binding"/>
    <property type="evidence" value="ECO:0007669"/>
    <property type="project" value="UniProtKB-KW"/>
</dbReference>
<dbReference type="OrthoDB" id="114886at2"/>
<dbReference type="PANTHER" id="PTHR30201">
    <property type="entry name" value="TRIPHOSPHORIBOSYL-DEPHOSPHO-COA SYNTHASE"/>
    <property type="match status" value="1"/>
</dbReference>
<evidence type="ECO:0000256" key="5">
    <source>
        <dbReference type="HAMAP-Rule" id="MF_01883"/>
    </source>
</evidence>
<dbReference type="STRING" id="1122133.SAMN02745157_4489"/>
<gene>
    <name evidence="5" type="primary">mdcB</name>
    <name evidence="6" type="ORF">SAMN02745157_4489</name>
</gene>
<dbReference type="HAMAP" id="MF_01883">
    <property type="entry name" value="MdcB"/>
    <property type="match status" value="1"/>
</dbReference>
<dbReference type="InterPro" id="IPR017555">
    <property type="entry name" value="TriPribosyl-deP-CoA_syn"/>
</dbReference>
<comment type="function">
    <text evidence="5">Involved in the formation of 2-(5''-phosphoribosyl)-3'-dephosphocoenzyme-A, the prosthetic group of the acyl-carrier protein of the malonate decarboxylase.</text>
</comment>
<organism evidence="6 7">
    <name type="scientific">Kaistia soli DSM 19436</name>
    <dbReference type="NCBI Taxonomy" id="1122133"/>
    <lineage>
        <taxon>Bacteria</taxon>
        <taxon>Pseudomonadati</taxon>
        <taxon>Pseudomonadota</taxon>
        <taxon>Alphaproteobacteria</taxon>
        <taxon>Hyphomicrobiales</taxon>
        <taxon>Kaistiaceae</taxon>
        <taxon>Kaistia</taxon>
    </lineage>
</organism>
<sequence>MSPSRAAFGAARRIPEESSEIEASRVTLLALSALLRELETWPKPGLVSHVDSGSHDDMDAALFRESAFAIAPFWRLLYLAAADGADMAALRTIGIAAEAAMVAATGGINAHRGAIFGIGLLCAASGARDARRISARASLGETVRALWGAEILAGPMVLHSHGSEARRRFSAGGARAEAAAGFPSLYRIGLPALAMARHKAPGDPEAQRVETCFALIAALEDTNLLHRGGRDGLTFAQYESRLFLAEGGVAHPDWRDRAASIHRRFVRRRLSPGGAADLLAATLLVDAIEGVRES</sequence>
<evidence type="ECO:0000256" key="4">
    <source>
        <dbReference type="ARBA" id="ARBA00022840"/>
    </source>
</evidence>
<protein>
    <recommendedName>
        <fullName evidence="5">Probable 2-(5''-triphosphoribosyl)-3'-dephosphocoenzyme-A synthase</fullName>
        <shortName evidence="5">2-(5''-triphosphoribosyl)-3'-dephospho-CoA synthase</shortName>
        <ecNumber evidence="5">2.4.2.52</ecNumber>
    </recommendedName>
</protein>
<reference evidence="6 7" key="1">
    <citation type="submission" date="2016-11" db="EMBL/GenBank/DDBJ databases">
        <authorList>
            <person name="Jaros S."/>
            <person name="Januszkiewicz K."/>
            <person name="Wedrychowicz H."/>
        </authorList>
    </citation>
    <scope>NUCLEOTIDE SEQUENCE [LARGE SCALE GENOMIC DNA]</scope>
    <source>
        <strain evidence="6 7">DSM 19436</strain>
    </source>
</reference>